<evidence type="ECO:0000256" key="4">
    <source>
        <dbReference type="ARBA" id="ARBA00023239"/>
    </source>
</evidence>
<comment type="cofactor">
    <cofactor evidence="1">
        <name>pyridoxal 5'-phosphate</name>
        <dbReference type="ChEBI" id="CHEBI:597326"/>
    </cofactor>
</comment>
<dbReference type="OrthoDB" id="9811476at2"/>
<dbReference type="NCBIfam" id="NF005454">
    <property type="entry name" value="PRK07048.1"/>
    <property type="match status" value="1"/>
</dbReference>
<evidence type="ECO:0000313" key="6">
    <source>
        <dbReference type="EMBL" id="ARP80354.1"/>
    </source>
</evidence>
<keyword evidence="4" id="KW-0456">Lyase</keyword>
<dbReference type="GO" id="GO:0008721">
    <property type="term" value="F:D-serine ammonia-lyase activity"/>
    <property type="evidence" value="ECO:0007669"/>
    <property type="project" value="TreeGrafter"/>
</dbReference>
<evidence type="ECO:0000256" key="2">
    <source>
        <dbReference type="ARBA" id="ARBA00010869"/>
    </source>
</evidence>
<dbReference type="Proteomes" id="UP000194151">
    <property type="component" value="Chromosome"/>
</dbReference>
<dbReference type="InterPro" id="IPR001926">
    <property type="entry name" value="TrpB-like_PALP"/>
</dbReference>
<sequence length="321" mass="33713">MSRELPTYADVVAASERLSGAAHRTPVLTSTTADARAGARVFFKCENYQRMGAFKFRGGFNAIARLTPEQRRAGVLTFSSGNHAQAIALAARLQGVSATIIMPLDAPAAKRAATEGYGGKVVTYDRYTEDREAVAKRLQAETGATLIPPYDHFDVIAGQGTAAKELFEEVGDLDYLFVCLGGGGLLSGSLLSAAALSPSCKVYGVEPEAGNDGQQSLRAGRVVPIPTPKSIADGALTTHLGELTFPIIRQHVTDIVTVSDAQLIDAMKLFAERMKMVVEPTGCLGAAAVLNQVVPTPDARVGVIISGGNVDLKAYAGYLGS</sequence>
<dbReference type="RefSeq" id="WP_086063584.1">
    <property type="nucleotide sequence ID" value="NZ_CP021108.1"/>
</dbReference>
<dbReference type="GO" id="GO:0005524">
    <property type="term" value="F:ATP binding"/>
    <property type="evidence" value="ECO:0007669"/>
    <property type="project" value="TreeGrafter"/>
</dbReference>
<evidence type="ECO:0000256" key="1">
    <source>
        <dbReference type="ARBA" id="ARBA00001933"/>
    </source>
</evidence>
<comment type="similarity">
    <text evidence="2">Belongs to the serine/threonine dehydratase family.</text>
</comment>
<dbReference type="GO" id="GO:0030170">
    <property type="term" value="F:pyridoxal phosphate binding"/>
    <property type="evidence" value="ECO:0007669"/>
    <property type="project" value="TreeGrafter"/>
</dbReference>
<dbReference type="EMBL" id="CP021108">
    <property type="protein sequence ID" value="ARP80354.1"/>
    <property type="molecule type" value="Genomic_DNA"/>
</dbReference>
<dbReference type="SUPFAM" id="SSF53686">
    <property type="entry name" value="Tryptophan synthase beta subunit-like PLP-dependent enzymes"/>
    <property type="match status" value="1"/>
</dbReference>
<dbReference type="GO" id="GO:0018114">
    <property type="term" value="F:threonine racemase activity"/>
    <property type="evidence" value="ECO:0007669"/>
    <property type="project" value="TreeGrafter"/>
</dbReference>
<dbReference type="Gene3D" id="3.40.50.1100">
    <property type="match status" value="2"/>
</dbReference>
<dbReference type="InterPro" id="IPR036052">
    <property type="entry name" value="TrpB-like_PALP_sf"/>
</dbReference>
<evidence type="ECO:0000313" key="7">
    <source>
        <dbReference type="Proteomes" id="UP000194151"/>
    </source>
</evidence>
<dbReference type="FunFam" id="3.40.50.1100:FF:000007">
    <property type="entry name" value="L-threonine dehydratase catabolic TdcB"/>
    <property type="match status" value="1"/>
</dbReference>
<evidence type="ECO:0000256" key="3">
    <source>
        <dbReference type="ARBA" id="ARBA00022898"/>
    </source>
</evidence>
<dbReference type="Pfam" id="PF00291">
    <property type="entry name" value="PALP"/>
    <property type="match status" value="1"/>
</dbReference>
<keyword evidence="7" id="KW-1185">Reference proteome</keyword>
<feature type="domain" description="Tryptophan synthase beta chain-like PALP" evidence="5">
    <location>
        <begin position="20"/>
        <end position="307"/>
    </location>
</feature>
<name>A0A1W6YH72_9BORD</name>
<dbReference type="PANTHER" id="PTHR43050:SF1">
    <property type="entry name" value="SERINE RACEMASE"/>
    <property type="match status" value="1"/>
</dbReference>
<dbReference type="FunFam" id="3.40.50.1100:FF:000005">
    <property type="entry name" value="Threonine dehydratase catabolic"/>
    <property type="match status" value="1"/>
</dbReference>
<dbReference type="KEGG" id="bgv:CAL12_05570"/>
<keyword evidence="3" id="KW-0663">Pyridoxal phosphate</keyword>
<reference evidence="6 7" key="1">
    <citation type="submission" date="2017-05" db="EMBL/GenBank/DDBJ databases">
        <title>Complete and WGS of Bordetella genogroups.</title>
        <authorList>
            <person name="Spilker T."/>
            <person name="LiPuma J."/>
        </authorList>
    </citation>
    <scope>NUCLEOTIDE SEQUENCE [LARGE SCALE GENOMIC DNA]</scope>
    <source>
        <strain evidence="6 7">AU19157</strain>
    </source>
</reference>
<dbReference type="STRING" id="1416806.CAL12_05570"/>
<dbReference type="CDD" id="cd01562">
    <property type="entry name" value="Thr-dehyd"/>
    <property type="match status" value="1"/>
</dbReference>
<dbReference type="GO" id="GO:0000287">
    <property type="term" value="F:magnesium ion binding"/>
    <property type="evidence" value="ECO:0007669"/>
    <property type="project" value="TreeGrafter"/>
</dbReference>
<dbReference type="GO" id="GO:0003941">
    <property type="term" value="F:L-serine ammonia-lyase activity"/>
    <property type="evidence" value="ECO:0007669"/>
    <property type="project" value="TreeGrafter"/>
</dbReference>
<proteinExistence type="inferred from homology"/>
<evidence type="ECO:0000259" key="5">
    <source>
        <dbReference type="Pfam" id="PF00291"/>
    </source>
</evidence>
<protein>
    <submittedName>
        <fullName evidence="6">Serine dehydratase</fullName>
    </submittedName>
</protein>
<gene>
    <name evidence="6" type="ORF">CAL12_05570</name>
</gene>
<dbReference type="GO" id="GO:0030378">
    <property type="term" value="F:serine racemase activity"/>
    <property type="evidence" value="ECO:0007669"/>
    <property type="project" value="TreeGrafter"/>
</dbReference>
<accession>A0A1W6YH72</accession>
<dbReference type="AlphaFoldDB" id="A0A1W6YH72"/>
<dbReference type="PANTHER" id="PTHR43050">
    <property type="entry name" value="SERINE / THREONINE RACEMASE FAMILY MEMBER"/>
    <property type="match status" value="1"/>
</dbReference>
<organism evidence="6 7">
    <name type="scientific">Bordetella genomosp. 8</name>
    <dbReference type="NCBI Taxonomy" id="1416806"/>
    <lineage>
        <taxon>Bacteria</taxon>
        <taxon>Pseudomonadati</taxon>
        <taxon>Pseudomonadota</taxon>
        <taxon>Betaproteobacteria</taxon>
        <taxon>Burkholderiales</taxon>
        <taxon>Alcaligenaceae</taxon>
        <taxon>Bordetella</taxon>
    </lineage>
</organism>